<protein>
    <submittedName>
        <fullName evidence="2">Uncharacterized protein</fullName>
    </submittedName>
</protein>
<evidence type="ECO:0000256" key="1">
    <source>
        <dbReference type="SAM" id="Phobius"/>
    </source>
</evidence>
<evidence type="ECO:0000313" key="2">
    <source>
        <dbReference type="EMBL" id="CAD8068224.1"/>
    </source>
</evidence>
<keyword evidence="1" id="KW-0472">Membrane</keyword>
<dbReference type="Proteomes" id="UP000692954">
    <property type="component" value="Unassembled WGS sequence"/>
</dbReference>
<proteinExistence type="predicted"/>
<dbReference type="EMBL" id="CAJJDN010000024">
    <property type="protein sequence ID" value="CAD8068224.1"/>
    <property type="molecule type" value="Genomic_DNA"/>
</dbReference>
<keyword evidence="3" id="KW-1185">Reference proteome</keyword>
<sequence>MFELNVKLITEYFEFMREYLEKICFYETLMIKIFWILILFMNLSRNHEQSCRISYQYTWVFQQFKIALIIPIQVSLLICSC</sequence>
<comment type="caution">
    <text evidence="2">The sequence shown here is derived from an EMBL/GenBank/DDBJ whole genome shotgun (WGS) entry which is preliminary data.</text>
</comment>
<name>A0A8S1M055_9CILI</name>
<feature type="transmembrane region" description="Helical" evidence="1">
    <location>
        <begin position="23"/>
        <end position="43"/>
    </location>
</feature>
<keyword evidence="1" id="KW-1133">Transmembrane helix</keyword>
<organism evidence="2 3">
    <name type="scientific">Paramecium sonneborni</name>
    <dbReference type="NCBI Taxonomy" id="65129"/>
    <lineage>
        <taxon>Eukaryota</taxon>
        <taxon>Sar</taxon>
        <taxon>Alveolata</taxon>
        <taxon>Ciliophora</taxon>
        <taxon>Intramacronucleata</taxon>
        <taxon>Oligohymenophorea</taxon>
        <taxon>Peniculida</taxon>
        <taxon>Parameciidae</taxon>
        <taxon>Paramecium</taxon>
    </lineage>
</organism>
<reference evidence="2" key="1">
    <citation type="submission" date="2021-01" db="EMBL/GenBank/DDBJ databases">
        <authorList>
            <consortium name="Genoscope - CEA"/>
            <person name="William W."/>
        </authorList>
    </citation>
    <scope>NUCLEOTIDE SEQUENCE</scope>
</reference>
<keyword evidence="1" id="KW-0812">Transmembrane</keyword>
<dbReference type="AlphaFoldDB" id="A0A8S1M055"/>
<evidence type="ECO:0000313" key="3">
    <source>
        <dbReference type="Proteomes" id="UP000692954"/>
    </source>
</evidence>
<gene>
    <name evidence="2" type="ORF">PSON_ATCC_30995.1.T0240045</name>
</gene>
<accession>A0A8S1M055</accession>